<evidence type="ECO:0000256" key="3">
    <source>
        <dbReference type="ARBA" id="ARBA00022801"/>
    </source>
</evidence>
<proteinExistence type="inferred from homology"/>
<dbReference type="Gene3D" id="3.40.395.10">
    <property type="entry name" value="Adenoviral Proteinase, Chain A"/>
    <property type="match status" value="1"/>
</dbReference>
<dbReference type="KEGG" id="pif:PITG_05162"/>
<dbReference type="SUPFAM" id="SSF54001">
    <property type="entry name" value="Cysteine proteinases"/>
    <property type="match status" value="1"/>
</dbReference>
<dbReference type="InterPro" id="IPR003653">
    <property type="entry name" value="Peptidase_C48_C"/>
</dbReference>
<dbReference type="GO" id="GO:0006508">
    <property type="term" value="P:proteolysis"/>
    <property type="evidence" value="ECO:0007669"/>
    <property type="project" value="UniProtKB-KW"/>
</dbReference>
<accession>D0N3P5</accession>
<evidence type="ECO:0000256" key="1">
    <source>
        <dbReference type="ARBA" id="ARBA00005234"/>
    </source>
</evidence>
<sequence length="99" mass="11822">MPLNVNGNHWMCLVVNRPRQTIYCYDIMKQPYKIVAVHTSVQTDSNNWGLFVCLYFWRRVYKEAGNDYSETGLLRRRWDVLRSVIELSDSCKKEDEDNE</sequence>
<name>D0N3P5_PHYIT</name>
<organism evidence="5 6">
    <name type="scientific">Phytophthora infestans (strain T30-4)</name>
    <name type="common">Potato late blight agent</name>
    <dbReference type="NCBI Taxonomy" id="403677"/>
    <lineage>
        <taxon>Eukaryota</taxon>
        <taxon>Sar</taxon>
        <taxon>Stramenopiles</taxon>
        <taxon>Oomycota</taxon>
        <taxon>Peronosporomycetes</taxon>
        <taxon>Peronosporales</taxon>
        <taxon>Peronosporaceae</taxon>
        <taxon>Phytophthora</taxon>
    </lineage>
</organism>
<dbReference type="RefSeq" id="XP_002998853.1">
    <property type="nucleotide sequence ID" value="XM_002998807.1"/>
</dbReference>
<reference evidence="6" key="1">
    <citation type="journal article" date="2009" name="Nature">
        <title>Genome sequence and analysis of the Irish potato famine pathogen Phytophthora infestans.</title>
        <authorList>
            <consortium name="The Broad Institute Genome Sequencing Platform"/>
            <person name="Haas B.J."/>
            <person name="Kamoun S."/>
            <person name="Zody M.C."/>
            <person name="Jiang R.H."/>
            <person name="Handsaker R.E."/>
            <person name="Cano L.M."/>
            <person name="Grabherr M."/>
            <person name="Kodira C.D."/>
            <person name="Raffaele S."/>
            <person name="Torto-Alalibo T."/>
            <person name="Bozkurt T.O."/>
            <person name="Ah-Fong A.M."/>
            <person name="Alvarado L."/>
            <person name="Anderson V.L."/>
            <person name="Armstrong M.R."/>
            <person name="Avrova A."/>
            <person name="Baxter L."/>
            <person name="Beynon J."/>
            <person name="Boevink P.C."/>
            <person name="Bollmann S.R."/>
            <person name="Bos J.I."/>
            <person name="Bulone V."/>
            <person name="Cai G."/>
            <person name="Cakir C."/>
            <person name="Carrington J.C."/>
            <person name="Chawner M."/>
            <person name="Conti L."/>
            <person name="Costanzo S."/>
            <person name="Ewan R."/>
            <person name="Fahlgren N."/>
            <person name="Fischbach M.A."/>
            <person name="Fugelstad J."/>
            <person name="Gilroy E.M."/>
            <person name="Gnerre S."/>
            <person name="Green P.J."/>
            <person name="Grenville-Briggs L.J."/>
            <person name="Griffith J."/>
            <person name="Grunwald N.J."/>
            <person name="Horn K."/>
            <person name="Horner N.R."/>
            <person name="Hu C.H."/>
            <person name="Huitema E."/>
            <person name="Jeong D.H."/>
            <person name="Jones A.M."/>
            <person name="Jones J.D."/>
            <person name="Jones R.W."/>
            <person name="Karlsson E.K."/>
            <person name="Kunjeti S.G."/>
            <person name="Lamour K."/>
            <person name="Liu Z."/>
            <person name="Ma L."/>
            <person name="Maclean D."/>
            <person name="Chibucos M.C."/>
            <person name="McDonald H."/>
            <person name="McWalters J."/>
            <person name="Meijer H.J."/>
            <person name="Morgan W."/>
            <person name="Morris P.F."/>
            <person name="Munro C.A."/>
            <person name="O'Neill K."/>
            <person name="Ospina-Giraldo M."/>
            <person name="Pinzon A."/>
            <person name="Pritchard L."/>
            <person name="Ramsahoye B."/>
            <person name="Ren Q."/>
            <person name="Restrepo S."/>
            <person name="Roy S."/>
            <person name="Sadanandom A."/>
            <person name="Savidor A."/>
            <person name="Schornack S."/>
            <person name="Schwartz D.C."/>
            <person name="Schumann U.D."/>
            <person name="Schwessinger B."/>
            <person name="Seyer L."/>
            <person name="Sharpe T."/>
            <person name="Silvar C."/>
            <person name="Song J."/>
            <person name="Studholme D.J."/>
            <person name="Sykes S."/>
            <person name="Thines M."/>
            <person name="van de Vondervoort P.J."/>
            <person name="Phuntumart V."/>
            <person name="Wawra S."/>
            <person name="Weide R."/>
            <person name="Win J."/>
            <person name="Young C."/>
            <person name="Zhou S."/>
            <person name="Fry W."/>
            <person name="Meyers B.C."/>
            <person name="van West P."/>
            <person name="Ristaino J."/>
            <person name="Govers F."/>
            <person name="Birch P.R."/>
            <person name="Whisson S.C."/>
            <person name="Judelson H.S."/>
            <person name="Nusbaum C."/>
        </authorList>
    </citation>
    <scope>NUCLEOTIDE SEQUENCE [LARGE SCALE GENOMIC DNA]</scope>
    <source>
        <strain evidence="6">T30-4</strain>
    </source>
</reference>
<evidence type="ECO:0000259" key="4">
    <source>
        <dbReference type="Pfam" id="PF02902"/>
    </source>
</evidence>
<evidence type="ECO:0000256" key="2">
    <source>
        <dbReference type="ARBA" id="ARBA00022670"/>
    </source>
</evidence>
<comment type="similarity">
    <text evidence="1">Belongs to the peptidase C48 family.</text>
</comment>
<dbReference type="VEuPathDB" id="FungiDB:PITG_05162"/>
<dbReference type="HOGENOM" id="CLU_147695_0_0_1"/>
<dbReference type="AlphaFoldDB" id="D0N3P5"/>
<dbReference type="InterPro" id="IPR038765">
    <property type="entry name" value="Papain-like_cys_pep_sf"/>
</dbReference>
<keyword evidence="6" id="KW-1185">Reference proteome</keyword>
<evidence type="ECO:0000313" key="6">
    <source>
        <dbReference type="Proteomes" id="UP000006643"/>
    </source>
</evidence>
<dbReference type="GO" id="GO:0008234">
    <property type="term" value="F:cysteine-type peptidase activity"/>
    <property type="evidence" value="ECO:0007669"/>
    <property type="project" value="InterPro"/>
</dbReference>
<feature type="domain" description="Ubiquitin-like protease family profile" evidence="4">
    <location>
        <begin position="1"/>
        <end position="33"/>
    </location>
</feature>
<evidence type="ECO:0000313" key="5">
    <source>
        <dbReference type="EMBL" id="EEY68999.1"/>
    </source>
</evidence>
<dbReference type="Pfam" id="PF02902">
    <property type="entry name" value="Peptidase_C48"/>
    <property type="match status" value="1"/>
</dbReference>
<dbReference type="OrthoDB" id="102527at2759"/>
<gene>
    <name evidence="5" type="ORF">PITG_05162</name>
</gene>
<dbReference type="GeneID" id="9466009"/>
<protein>
    <recommendedName>
        <fullName evidence="4">Ubiquitin-like protease family profile domain-containing protein</fullName>
    </recommendedName>
</protein>
<dbReference type="Proteomes" id="UP000006643">
    <property type="component" value="Unassembled WGS sequence"/>
</dbReference>
<keyword evidence="2" id="KW-0645">Protease</keyword>
<keyword evidence="3" id="KW-0378">Hydrolase</keyword>
<dbReference type="EMBL" id="DS028124">
    <property type="protein sequence ID" value="EEY68999.1"/>
    <property type="molecule type" value="Genomic_DNA"/>
</dbReference>
<dbReference type="InParanoid" id="D0N3P5"/>